<feature type="domain" description="HTH araC/xylS-type" evidence="9">
    <location>
        <begin position="500"/>
        <end position="599"/>
    </location>
</feature>
<evidence type="ECO:0000259" key="11">
    <source>
        <dbReference type="PROSITE" id="PS50110"/>
    </source>
</evidence>
<organism evidence="12 13">
    <name type="scientific">Proteiniphilum saccharofermentans</name>
    <dbReference type="NCBI Taxonomy" id="1642647"/>
    <lineage>
        <taxon>Bacteria</taxon>
        <taxon>Pseudomonadati</taxon>
        <taxon>Bacteroidota</taxon>
        <taxon>Bacteroidia</taxon>
        <taxon>Bacteroidales</taxon>
        <taxon>Dysgonomonadaceae</taxon>
        <taxon>Proteiniphilum</taxon>
    </lineage>
</organism>
<evidence type="ECO:0000256" key="5">
    <source>
        <dbReference type="ARBA" id="ARBA00023125"/>
    </source>
</evidence>
<keyword evidence="6" id="KW-0804">Transcription</keyword>
<feature type="domain" description="Response regulatory" evidence="11">
    <location>
        <begin position="352"/>
        <end position="468"/>
    </location>
</feature>
<keyword evidence="4" id="KW-0805">Transcription regulation</keyword>
<evidence type="ECO:0000256" key="4">
    <source>
        <dbReference type="ARBA" id="ARBA00023015"/>
    </source>
</evidence>
<dbReference type="PROSITE" id="PS50109">
    <property type="entry name" value="HIS_KIN"/>
    <property type="match status" value="1"/>
</dbReference>
<dbReference type="EMBL" id="LT605205">
    <property type="protein sequence ID" value="SCD19810.1"/>
    <property type="molecule type" value="Genomic_DNA"/>
</dbReference>
<dbReference type="KEGG" id="psac:PSM36_0984"/>
<dbReference type="SUPFAM" id="SSF46689">
    <property type="entry name" value="Homeodomain-like"/>
    <property type="match status" value="1"/>
</dbReference>
<dbReference type="GO" id="GO:0043565">
    <property type="term" value="F:sequence-specific DNA binding"/>
    <property type="evidence" value="ECO:0007669"/>
    <property type="project" value="InterPro"/>
</dbReference>
<keyword evidence="8" id="KW-1133">Transmembrane helix</keyword>
<feature type="transmembrane region" description="Helical" evidence="8">
    <location>
        <begin position="44"/>
        <end position="63"/>
    </location>
</feature>
<evidence type="ECO:0000256" key="1">
    <source>
        <dbReference type="ARBA" id="ARBA00000085"/>
    </source>
</evidence>
<dbReference type="Pfam" id="PF12833">
    <property type="entry name" value="HTH_18"/>
    <property type="match status" value="1"/>
</dbReference>
<evidence type="ECO:0000259" key="9">
    <source>
        <dbReference type="PROSITE" id="PS01124"/>
    </source>
</evidence>
<keyword evidence="8" id="KW-0472">Membrane</keyword>
<dbReference type="Proteomes" id="UP000187464">
    <property type="component" value="Chromosome I"/>
</dbReference>
<keyword evidence="8" id="KW-0812">Transmembrane</keyword>
<dbReference type="InterPro" id="IPR018060">
    <property type="entry name" value="HTH_AraC"/>
</dbReference>
<dbReference type="STRING" id="1642647.PSM36_0984"/>
<gene>
    <name evidence="12" type="ORF">PSM36_0984</name>
</gene>
<protein>
    <recommendedName>
        <fullName evidence="2">histidine kinase</fullName>
        <ecNumber evidence="2">2.7.13.3</ecNumber>
    </recommendedName>
</protein>
<dbReference type="PRINTS" id="PR00344">
    <property type="entry name" value="BCTRLSENSOR"/>
</dbReference>
<dbReference type="InterPro" id="IPR011006">
    <property type="entry name" value="CheY-like_superfamily"/>
</dbReference>
<evidence type="ECO:0000256" key="7">
    <source>
        <dbReference type="PROSITE-ProRule" id="PRU00169"/>
    </source>
</evidence>
<dbReference type="InterPro" id="IPR003594">
    <property type="entry name" value="HATPase_dom"/>
</dbReference>
<keyword evidence="13" id="KW-1185">Reference proteome</keyword>
<dbReference type="Gene3D" id="3.30.565.10">
    <property type="entry name" value="Histidine kinase-like ATPase, C-terminal domain"/>
    <property type="match status" value="1"/>
</dbReference>
<dbReference type="CDD" id="cd17574">
    <property type="entry name" value="REC_OmpR"/>
    <property type="match status" value="1"/>
</dbReference>
<dbReference type="InterPro" id="IPR036097">
    <property type="entry name" value="HisK_dim/P_sf"/>
</dbReference>
<dbReference type="InterPro" id="IPR004358">
    <property type="entry name" value="Sig_transdc_His_kin-like_C"/>
</dbReference>
<dbReference type="InterPro" id="IPR036890">
    <property type="entry name" value="HATPase_C_sf"/>
</dbReference>
<dbReference type="InterPro" id="IPR001789">
    <property type="entry name" value="Sig_transdc_resp-reg_receiver"/>
</dbReference>
<accession>A0A1R3SY10</accession>
<dbReference type="InterPro" id="IPR005467">
    <property type="entry name" value="His_kinase_dom"/>
</dbReference>
<dbReference type="InterPro" id="IPR018062">
    <property type="entry name" value="HTH_AraC-typ_CS"/>
</dbReference>
<evidence type="ECO:0000256" key="6">
    <source>
        <dbReference type="ARBA" id="ARBA00023163"/>
    </source>
</evidence>
<dbReference type="InterPro" id="IPR003661">
    <property type="entry name" value="HisK_dim/P_dom"/>
</dbReference>
<dbReference type="CDD" id="cd00082">
    <property type="entry name" value="HisKA"/>
    <property type="match status" value="1"/>
</dbReference>
<evidence type="ECO:0000259" key="10">
    <source>
        <dbReference type="PROSITE" id="PS50109"/>
    </source>
</evidence>
<dbReference type="SMART" id="SM00448">
    <property type="entry name" value="REC"/>
    <property type="match status" value="1"/>
</dbReference>
<evidence type="ECO:0000313" key="13">
    <source>
        <dbReference type="Proteomes" id="UP000187464"/>
    </source>
</evidence>
<dbReference type="Pfam" id="PF00512">
    <property type="entry name" value="HisKA"/>
    <property type="match status" value="1"/>
</dbReference>
<feature type="modified residue" description="4-aspartylphosphate" evidence="7">
    <location>
        <position position="401"/>
    </location>
</feature>
<dbReference type="SMART" id="SM00342">
    <property type="entry name" value="HTH_ARAC"/>
    <property type="match status" value="1"/>
</dbReference>
<dbReference type="GO" id="GO:0000155">
    <property type="term" value="F:phosphorelay sensor kinase activity"/>
    <property type="evidence" value="ECO:0007669"/>
    <property type="project" value="InterPro"/>
</dbReference>
<reference evidence="12 13" key="1">
    <citation type="submission" date="2016-08" db="EMBL/GenBank/DDBJ databases">
        <authorList>
            <person name="Seilhamer J.J."/>
        </authorList>
    </citation>
    <scope>NUCLEOTIDE SEQUENCE [LARGE SCALE GENOMIC DNA]</scope>
    <source>
        <strain evidence="12">M3/6</strain>
    </source>
</reference>
<proteinExistence type="predicted"/>
<dbReference type="SUPFAM" id="SSF47384">
    <property type="entry name" value="Homodimeric domain of signal transducing histidine kinase"/>
    <property type="match status" value="1"/>
</dbReference>
<dbReference type="SUPFAM" id="SSF55874">
    <property type="entry name" value="ATPase domain of HSP90 chaperone/DNA topoisomerase II/histidine kinase"/>
    <property type="match status" value="1"/>
</dbReference>
<dbReference type="PANTHER" id="PTHR43547:SF2">
    <property type="entry name" value="HYBRID SIGNAL TRANSDUCTION HISTIDINE KINASE C"/>
    <property type="match status" value="1"/>
</dbReference>
<dbReference type="RefSeq" id="WP_076929340.1">
    <property type="nucleotide sequence ID" value="NZ_LT605205.1"/>
</dbReference>
<dbReference type="InterPro" id="IPR009057">
    <property type="entry name" value="Homeodomain-like_sf"/>
</dbReference>
<dbReference type="SMART" id="SM00388">
    <property type="entry name" value="HisKA"/>
    <property type="match status" value="1"/>
</dbReference>
<evidence type="ECO:0000256" key="3">
    <source>
        <dbReference type="ARBA" id="ARBA00022553"/>
    </source>
</evidence>
<dbReference type="Gene3D" id="3.40.50.2300">
    <property type="match status" value="1"/>
</dbReference>
<dbReference type="PROSITE" id="PS01124">
    <property type="entry name" value="HTH_ARAC_FAMILY_2"/>
    <property type="match status" value="1"/>
</dbReference>
<dbReference type="EC" id="2.7.13.3" evidence="2"/>
<evidence type="ECO:0000256" key="2">
    <source>
        <dbReference type="ARBA" id="ARBA00012438"/>
    </source>
</evidence>
<evidence type="ECO:0000256" key="8">
    <source>
        <dbReference type="SAM" id="Phobius"/>
    </source>
</evidence>
<dbReference type="AlphaFoldDB" id="A0A1R3SY10"/>
<dbReference type="Pfam" id="PF00072">
    <property type="entry name" value="Response_reg"/>
    <property type="match status" value="1"/>
</dbReference>
<keyword evidence="3 7" id="KW-0597">Phosphoprotein</keyword>
<evidence type="ECO:0000313" key="12">
    <source>
        <dbReference type="EMBL" id="SCD19810.1"/>
    </source>
</evidence>
<comment type="catalytic activity">
    <reaction evidence="1">
        <text>ATP + protein L-histidine = ADP + protein N-phospho-L-histidine.</text>
        <dbReference type="EC" id="2.7.13.3"/>
    </reaction>
</comment>
<dbReference type="SMART" id="SM00387">
    <property type="entry name" value="HATPase_c"/>
    <property type="match status" value="1"/>
</dbReference>
<dbReference type="PROSITE" id="PS00041">
    <property type="entry name" value="HTH_ARAC_FAMILY_1"/>
    <property type="match status" value="1"/>
</dbReference>
<feature type="domain" description="Histidine kinase" evidence="10">
    <location>
        <begin position="85"/>
        <end position="306"/>
    </location>
</feature>
<keyword evidence="5" id="KW-0238">DNA-binding</keyword>
<dbReference type="PROSITE" id="PS50110">
    <property type="entry name" value="RESPONSE_REGULATORY"/>
    <property type="match status" value="1"/>
</dbReference>
<dbReference type="Gene3D" id="1.10.287.130">
    <property type="match status" value="1"/>
</dbReference>
<dbReference type="PANTHER" id="PTHR43547">
    <property type="entry name" value="TWO-COMPONENT HISTIDINE KINASE"/>
    <property type="match status" value="1"/>
</dbReference>
<dbReference type="Pfam" id="PF02518">
    <property type="entry name" value="HATPase_c"/>
    <property type="match status" value="1"/>
</dbReference>
<name>A0A1R3SY10_9BACT</name>
<dbReference type="Gene3D" id="1.10.10.60">
    <property type="entry name" value="Homeodomain-like"/>
    <property type="match status" value="1"/>
</dbReference>
<dbReference type="GO" id="GO:0003700">
    <property type="term" value="F:DNA-binding transcription factor activity"/>
    <property type="evidence" value="ECO:0007669"/>
    <property type="project" value="InterPro"/>
</dbReference>
<sequence>MDLFFFHLSGILPDNSLLFQVPAAAITLPTLSIFPFETYSERTGLYIGALLLLVITMILLRFFERIKSNRMLQQTEQRHNDIFKKITHEFRAPLTIILGLSKQLQEQKDFSNNNSLTYLNAIERQGRYLSEMVNQLLDVANLYAAEKTEEWKTGNIVAFVEMVSETFRLYAGQKEIDLYFFSDEKEIQTDFVPDYLNKILHNLLSNAVKYSDEGSRIYLILERNKKDRKKVIIKVVDHGKGISKEMLPHIFKLHYTRPNVGTETPAGEGIGLAIAKQLTEISGGTIRVESEEGKGTTFTVEMPVRRNEKQLFPHWKPEKDTPATMAIVKPPVKTEHKELITPEANENDPRPTILLVEDNKDTALYIRSMFHQEQYNIIYASNGEKAWNILNKQLPDIVITDAVMPKKSGIELCKEMKASPLLNHIPVIIISAKNRESDLIEGLKSGADSYIRKPFHLEELQVRVENLLENRQLLREKYRRTVLKEEKAASCDNINSDFLIHVTDIIHREMKNPDFTSVKLAQELAISVSQLNRKLNAATGYSSSVYILQVKLNHARKLLSTQNKTIGEVATECGIYDVNYFSRVFKRHIGVTPSQFKRLPQN</sequence>
<dbReference type="SUPFAM" id="SSF52172">
    <property type="entry name" value="CheY-like"/>
    <property type="match status" value="1"/>
</dbReference>